<dbReference type="OMA" id="DCFDMWH"/>
<dbReference type="PROSITE" id="PS51522">
    <property type="entry name" value="ZF_NANOS"/>
    <property type="match status" value="1"/>
</dbReference>
<dbReference type="InterPro" id="IPR008705">
    <property type="entry name" value="Nanos/Xcar2"/>
</dbReference>
<keyword evidence="2" id="KW-0963">Cytoplasm</keyword>
<evidence type="ECO:0000256" key="7">
    <source>
        <dbReference type="ARBA" id="ARBA00022884"/>
    </source>
</evidence>
<feature type="compositionally biased region" description="Low complexity" evidence="9">
    <location>
        <begin position="76"/>
        <end position="91"/>
    </location>
</feature>
<reference evidence="11" key="1">
    <citation type="submission" date="2025-08" db="UniProtKB">
        <authorList>
            <consortium name="Ensembl"/>
        </authorList>
    </citation>
    <scope>IDENTIFICATION</scope>
</reference>
<dbReference type="STRING" id="41447.ENSSDUP00000022783"/>
<feature type="region of interest" description="Disordered" evidence="9">
    <location>
        <begin position="45"/>
        <end position="91"/>
    </location>
</feature>
<keyword evidence="12" id="KW-1185">Reference proteome</keyword>
<protein>
    <submittedName>
        <fullName evidence="11">Nanos C2HC-type zinc finger 2</fullName>
    </submittedName>
</protein>
<dbReference type="GO" id="GO:0006417">
    <property type="term" value="P:regulation of translation"/>
    <property type="evidence" value="ECO:0007669"/>
    <property type="project" value="UniProtKB-UniRule"/>
</dbReference>
<dbReference type="Ensembl" id="ENSSDUT00000023199.1">
    <property type="protein sequence ID" value="ENSSDUP00000022783.1"/>
    <property type="gene ID" value="ENSSDUG00000016576.1"/>
</dbReference>
<comment type="similarity">
    <text evidence="8">Belongs to the nanos family.</text>
</comment>
<organism evidence="11 12">
    <name type="scientific">Seriola dumerili</name>
    <name type="common">Greater amberjack</name>
    <name type="synonym">Caranx dumerili</name>
    <dbReference type="NCBI Taxonomy" id="41447"/>
    <lineage>
        <taxon>Eukaryota</taxon>
        <taxon>Metazoa</taxon>
        <taxon>Chordata</taxon>
        <taxon>Craniata</taxon>
        <taxon>Vertebrata</taxon>
        <taxon>Euteleostomi</taxon>
        <taxon>Actinopterygii</taxon>
        <taxon>Neopterygii</taxon>
        <taxon>Teleostei</taxon>
        <taxon>Neoteleostei</taxon>
        <taxon>Acanthomorphata</taxon>
        <taxon>Carangaria</taxon>
        <taxon>Carangiformes</taxon>
        <taxon>Carangidae</taxon>
        <taxon>Seriola</taxon>
    </lineage>
</organism>
<sequence>MSTMQRQVGVQGSLLADGDCFDMWHDYMKLGRLLERLCRGREEDHRDAEGPKKDQAAPWSHIQVSSRQEEYKHSTESSSASSLSDTSCSGTSSVCCRFCKQNGESPMVYRSHKLKSDEGRVTCPILRNYTCPICDATGDYAHTRRYCPQAQRREAARMLRRGTFW</sequence>
<feature type="compositionally biased region" description="Basic and acidic residues" evidence="9">
    <location>
        <begin position="45"/>
        <end position="55"/>
    </location>
</feature>
<comment type="subcellular location">
    <subcellularLocation>
        <location evidence="1">Cytoplasm</location>
    </subcellularLocation>
</comment>
<proteinExistence type="inferred from homology"/>
<evidence type="ECO:0000256" key="6">
    <source>
        <dbReference type="ARBA" id="ARBA00022845"/>
    </source>
</evidence>
<keyword evidence="4 8" id="KW-0863">Zinc-finger</keyword>
<dbReference type="InterPro" id="IPR038129">
    <property type="entry name" value="Nanos_sf"/>
</dbReference>
<dbReference type="AlphaFoldDB" id="A0A3B4UWF6"/>
<reference evidence="11" key="2">
    <citation type="submission" date="2025-09" db="UniProtKB">
        <authorList>
            <consortium name="Ensembl"/>
        </authorList>
    </citation>
    <scope>IDENTIFICATION</scope>
</reference>
<dbReference type="GO" id="GO:0008270">
    <property type="term" value="F:zinc ion binding"/>
    <property type="evidence" value="ECO:0007669"/>
    <property type="project" value="UniProtKB-KW"/>
</dbReference>
<dbReference type="Pfam" id="PF05741">
    <property type="entry name" value="zf-nanos"/>
    <property type="match status" value="1"/>
</dbReference>
<evidence type="ECO:0000256" key="2">
    <source>
        <dbReference type="ARBA" id="ARBA00022490"/>
    </source>
</evidence>
<keyword evidence="7 8" id="KW-0694">RNA-binding</keyword>
<evidence type="ECO:0000256" key="9">
    <source>
        <dbReference type="SAM" id="MobiDB-lite"/>
    </source>
</evidence>
<feature type="domain" description="Nanos-type" evidence="10">
    <location>
        <begin position="95"/>
        <end position="149"/>
    </location>
</feature>
<keyword evidence="5" id="KW-0862">Zinc</keyword>
<dbReference type="Gene3D" id="4.10.60.30">
    <property type="entry name" value="Nanos, RNA-binding domain"/>
    <property type="match status" value="1"/>
</dbReference>
<dbReference type="PANTHER" id="PTHR12887">
    <property type="entry name" value="NANOS PROTEIN"/>
    <property type="match status" value="1"/>
</dbReference>
<evidence type="ECO:0000256" key="1">
    <source>
        <dbReference type="ARBA" id="ARBA00004496"/>
    </source>
</evidence>
<keyword evidence="3" id="KW-0479">Metal-binding</keyword>
<dbReference type="GO" id="GO:0003723">
    <property type="term" value="F:RNA binding"/>
    <property type="evidence" value="ECO:0007669"/>
    <property type="project" value="UniProtKB-UniRule"/>
</dbReference>
<dbReference type="GO" id="GO:0005737">
    <property type="term" value="C:cytoplasm"/>
    <property type="evidence" value="ECO:0007669"/>
    <property type="project" value="UniProtKB-SubCell"/>
</dbReference>
<dbReference type="GeneTree" id="ENSGT00950000183135"/>
<evidence type="ECO:0000256" key="8">
    <source>
        <dbReference type="PROSITE-ProRule" id="PRU00855"/>
    </source>
</evidence>
<evidence type="ECO:0000256" key="5">
    <source>
        <dbReference type="ARBA" id="ARBA00022833"/>
    </source>
</evidence>
<evidence type="ECO:0000256" key="4">
    <source>
        <dbReference type="ARBA" id="ARBA00022771"/>
    </source>
</evidence>
<keyword evidence="6 8" id="KW-0810">Translation regulation</keyword>
<evidence type="ECO:0000256" key="3">
    <source>
        <dbReference type="ARBA" id="ARBA00022723"/>
    </source>
</evidence>
<evidence type="ECO:0000259" key="10">
    <source>
        <dbReference type="PROSITE" id="PS51522"/>
    </source>
</evidence>
<dbReference type="InterPro" id="IPR024161">
    <property type="entry name" value="Znf_nanos-typ"/>
</dbReference>
<evidence type="ECO:0000313" key="12">
    <source>
        <dbReference type="Proteomes" id="UP000261420"/>
    </source>
</evidence>
<evidence type="ECO:0000313" key="11">
    <source>
        <dbReference type="Ensembl" id="ENSSDUP00000022783.1"/>
    </source>
</evidence>
<accession>A0A3B4UWF6</accession>
<name>A0A3B4UWF6_SERDU</name>
<dbReference type="Proteomes" id="UP000261420">
    <property type="component" value="Unplaced"/>
</dbReference>